<dbReference type="Pfam" id="PF05003">
    <property type="entry name" value="DUF668"/>
    <property type="match status" value="1"/>
</dbReference>
<evidence type="ECO:0000313" key="4">
    <source>
        <dbReference type="EMBL" id="EPS64145.1"/>
    </source>
</evidence>
<feature type="non-terminal residue" evidence="4">
    <location>
        <position position="592"/>
    </location>
</feature>
<evidence type="ECO:0008006" key="6">
    <source>
        <dbReference type="Google" id="ProtNLM"/>
    </source>
</evidence>
<feature type="region of interest" description="Disordered" evidence="1">
    <location>
        <begin position="336"/>
        <end position="375"/>
    </location>
</feature>
<dbReference type="InterPro" id="IPR021864">
    <property type="entry name" value="DUF3475"/>
</dbReference>
<accession>S8CBA7</accession>
<gene>
    <name evidence="4" type="ORF">M569_10636</name>
</gene>
<evidence type="ECO:0000313" key="5">
    <source>
        <dbReference type="Proteomes" id="UP000015453"/>
    </source>
</evidence>
<dbReference type="PANTHER" id="PTHR31371">
    <property type="entry name" value="BNAC09G50660D PROTEIN"/>
    <property type="match status" value="1"/>
</dbReference>
<dbReference type="OrthoDB" id="2018987at2759"/>
<name>S8CBA7_9LAMI</name>
<dbReference type="PANTHER" id="PTHR31371:SF20">
    <property type="entry name" value="OS12G0146500 PROTEIN"/>
    <property type="match status" value="1"/>
</dbReference>
<keyword evidence="5" id="KW-1185">Reference proteome</keyword>
<feature type="domain" description="DUF668" evidence="2">
    <location>
        <begin position="426"/>
        <end position="517"/>
    </location>
</feature>
<reference evidence="4 5" key="1">
    <citation type="journal article" date="2013" name="BMC Genomics">
        <title>The miniature genome of a carnivorous plant Genlisea aurea contains a low number of genes and short non-coding sequences.</title>
        <authorList>
            <person name="Leushkin E.V."/>
            <person name="Sutormin R.A."/>
            <person name="Nabieva E.R."/>
            <person name="Penin A.A."/>
            <person name="Kondrashov A.S."/>
            <person name="Logacheva M.D."/>
        </authorList>
    </citation>
    <scope>NUCLEOTIDE SEQUENCE [LARGE SCALE GENOMIC DNA]</scope>
</reference>
<sequence>CYNMVTQSWFRNLLKSLKKPEIHGSKDRIAVLAFEASGTMSKLLQLWLSLTDKQVAKLREDISSSVGVKKLVSENDDYIARLICAEMTENLAHAAKAVARMSKKCSDPLLRSFEKAFSDLIKIGSDSYGWQFSWKKMERKLKKMERYILLNSNLYQELEMLSDLEQTWKRMKECDSTDGITLVEYEKKLTWKRQMVKHLKDNSLWNRTYDYTVLMLARSIFTIYGRIGHVFGVNNVAVSGITHSTATDIHNTRRSQSTVFMQSSVHPFENCSSRLTGKLVSGSGPLLRLNDGVNFQSGPLRNPPAAYGKYNVVSFYSGPLSKLKFKSSPVSKGSKSPIRFWQHGDKSPAMKRHRRSLTSGSPEYANTEHRSSMIPSYPNSANNIYPEVLDGTEDAGFISYFHGASSHGDPITAASKSKMLNPPPETLGAAALSLHYANLIVFIEKLVASPHLICNDARDDLYNMLPANIRTALRSKLKPYTKQLTASVCDTALAAEWNDAILRILEWLAPLAHNMIKWQSERSFEHQNSSCRTNVLLVQTLFFANQEKTESIITELLIGMNYMWRYGREIAAKSLVGYASRGTVDDYLDDEQ</sequence>
<dbReference type="AlphaFoldDB" id="S8CBA7"/>
<dbReference type="InterPro" id="IPR007700">
    <property type="entry name" value="DUF668"/>
</dbReference>
<proteinExistence type="predicted"/>
<protein>
    <recommendedName>
        <fullName evidence="6">DUF668 domain-containing protein</fullName>
    </recommendedName>
</protein>
<evidence type="ECO:0000259" key="3">
    <source>
        <dbReference type="Pfam" id="PF11961"/>
    </source>
</evidence>
<feature type="non-terminal residue" evidence="4">
    <location>
        <position position="1"/>
    </location>
</feature>
<dbReference type="Pfam" id="PF11961">
    <property type="entry name" value="DUF3475"/>
    <property type="match status" value="1"/>
</dbReference>
<organism evidence="4 5">
    <name type="scientific">Genlisea aurea</name>
    <dbReference type="NCBI Taxonomy" id="192259"/>
    <lineage>
        <taxon>Eukaryota</taxon>
        <taxon>Viridiplantae</taxon>
        <taxon>Streptophyta</taxon>
        <taxon>Embryophyta</taxon>
        <taxon>Tracheophyta</taxon>
        <taxon>Spermatophyta</taxon>
        <taxon>Magnoliopsida</taxon>
        <taxon>eudicotyledons</taxon>
        <taxon>Gunneridae</taxon>
        <taxon>Pentapetalae</taxon>
        <taxon>asterids</taxon>
        <taxon>lamiids</taxon>
        <taxon>Lamiales</taxon>
        <taxon>Lentibulariaceae</taxon>
        <taxon>Genlisea</taxon>
    </lineage>
</organism>
<feature type="domain" description="DUF3475" evidence="3">
    <location>
        <begin position="31"/>
        <end position="87"/>
    </location>
</feature>
<evidence type="ECO:0000256" key="1">
    <source>
        <dbReference type="SAM" id="MobiDB-lite"/>
    </source>
</evidence>
<evidence type="ECO:0000259" key="2">
    <source>
        <dbReference type="Pfam" id="PF05003"/>
    </source>
</evidence>
<comment type="caution">
    <text evidence="4">The sequence shown here is derived from an EMBL/GenBank/DDBJ whole genome shotgun (WGS) entry which is preliminary data.</text>
</comment>
<dbReference type="EMBL" id="AUSU01005018">
    <property type="protein sequence ID" value="EPS64145.1"/>
    <property type="molecule type" value="Genomic_DNA"/>
</dbReference>
<dbReference type="Proteomes" id="UP000015453">
    <property type="component" value="Unassembled WGS sequence"/>
</dbReference>
<dbReference type="GO" id="GO:0045927">
    <property type="term" value="P:positive regulation of growth"/>
    <property type="evidence" value="ECO:0007669"/>
    <property type="project" value="InterPro"/>
</dbReference>